<dbReference type="SUPFAM" id="SSF56059">
    <property type="entry name" value="Glutathione synthetase ATP-binding domain-like"/>
    <property type="match status" value="1"/>
</dbReference>
<feature type="domain" description="ATP-grasp" evidence="4">
    <location>
        <begin position="125"/>
        <end position="329"/>
    </location>
</feature>
<evidence type="ECO:0000313" key="6">
    <source>
        <dbReference type="Proteomes" id="UP000320160"/>
    </source>
</evidence>
<evidence type="ECO:0000256" key="2">
    <source>
        <dbReference type="ARBA" id="ARBA00022598"/>
    </source>
</evidence>
<comment type="caution">
    <text evidence="5">The sequence shown here is derived from an EMBL/GenBank/DDBJ whole genome shotgun (WGS) entry which is preliminary data.</text>
</comment>
<dbReference type="PANTHER" id="PTHR23132">
    <property type="entry name" value="D-ALANINE--D-ALANINE LIGASE"/>
    <property type="match status" value="1"/>
</dbReference>
<dbReference type="InterPro" id="IPR011761">
    <property type="entry name" value="ATP-grasp"/>
</dbReference>
<evidence type="ECO:0000259" key="4">
    <source>
        <dbReference type="PROSITE" id="PS50975"/>
    </source>
</evidence>
<evidence type="ECO:0000313" key="5">
    <source>
        <dbReference type="EMBL" id="TSB04285.1"/>
    </source>
</evidence>
<dbReference type="OrthoDB" id="7417619at2"/>
<proteinExistence type="inferred from homology"/>
<evidence type="ECO:0000256" key="3">
    <source>
        <dbReference type="PROSITE-ProRule" id="PRU00409"/>
    </source>
</evidence>
<keyword evidence="2" id="KW-0436">Ligase</keyword>
<reference evidence="5 6" key="1">
    <citation type="submission" date="2019-07" db="EMBL/GenBank/DDBJ databases">
        <authorList>
            <person name="Park M."/>
        </authorList>
    </citation>
    <scope>NUCLEOTIDE SEQUENCE [LARGE SCALE GENOMIC DNA]</scope>
    <source>
        <strain evidence="5 6">KCTC32445</strain>
    </source>
</reference>
<dbReference type="InterPro" id="IPR013815">
    <property type="entry name" value="ATP_grasp_subdomain_1"/>
</dbReference>
<sequence length="346" mass="39322">MQILRFGDRRISRIPEETLRRIRILFVAKHVFWQGGLHHEDGNHALYHREIREVLESLGLNLQLADSYEALFADPGCDFVFPLLNRGGFLNSEMLLPLLTTRLGIPFLGASPILRGLSDDKHLTKLEAQARGVPTAPWAIYRRGAPIIHDPCPRAERLVIKPNASSASWGVRDATNWNETRIAIEEIQSEGHDALVEPFLDGSDVEVPVIHCGGLPTIMPMMLFEQTDPSHLRTYQEKRDLVEREQKYRLVPFEGSEWAPKIAEYTKMMAGIFFPFDYGRFEFRLDERSGKLHMLEVNLNCNLWSQKVFGKSAELAGWSHADLIETILCESLMRQGLIAHTEAVAA</sequence>
<dbReference type="Proteomes" id="UP000320160">
    <property type="component" value="Unassembled WGS sequence"/>
</dbReference>
<dbReference type="PANTHER" id="PTHR23132:SF23">
    <property type="entry name" value="D-ALANINE--D-ALANINE LIGASE B"/>
    <property type="match status" value="1"/>
</dbReference>
<dbReference type="Gene3D" id="3.30.1490.20">
    <property type="entry name" value="ATP-grasp fold, A domain"/>
    <property type="match status" value="1"/>
</dbReference>
<dbReference type="PROSITE" id="PS50975">
    <property type="entry name" value="ATP_GRASP"/>
    <property type="match status" value="1"/>
</dbReference>
<evidence type="ECO:0000256" key="1">
    <source>
        <dbReference type="ARBA" id="ARBA00010871"/>
    </source>
</evidence>
<dbReference type="GO" id="GO:0008716">
    <property type="term" value="F:D-alanine-D-alanine ligase activity"/>
    <property type="evidence" value="ECO:0007669"/>
    <property type="project" value="InterPro"/>
</dbReference>
<comment type="similarity">
    <text evidence="1">Belongs to the D-alanine--D-alanine ligase family.</text>
</comment>
<dbReference type="GO" id="GO:0005524">
    <property type="term" value="F:ATP binding"/>
    <property type="evidence" value="ECO:0007669"/>
    <property type="project" value="UniProtKB-UniRule"/>
</dbReference>
<name>A0A553WHW8_9SPHN</name>
<protein>
    <submittedName>
        <fullName evidence="5">Phosphoribosylglycinamide synthetase</fullName>
    </submittedName>
</protein>
<dbReference type="EMBL" id="VKKU01000001">
    <property type="protein sequence ID" value="TSB04285.1"/>
    <property type="molecule type" value="Genomic_DNA"/>
</dbReference>
<keyword evidence="3" id="KW-0067">ATP-binding</keyword>
<keyword evidence="3" id="KW-0547">Nucleotide-binding</keyword>
<keyword evidence="6" id="KW-1185">Reference proteome</keyword>
<dbReference type="GO" id="GO:0046872">
    <property type="term" value="F:metal ion binding"/>
    <property type="evidence" value="ECO:0007669"/>
    <property type="project" value="InterPro"/>
</dbReference>
<accession>A0A553WHW8</accession>
<dbReference type="Pfam" id="PF07478">
    <property type="entry name" value="Dala_Dala_lig_C"/>
    <property type="match status" value="1"/>
</dbReference>
<dbReference type="AlphaFoldDB" id="A0A553WHW8"/>
<dbReference type="RefSeq" id="WP_143775157.1">
    <property type="nucleotide sequence ID" value="NZ_VKKU01000001.1"/>
</dbReference>
<dbReference type="Gene3D" id="3.30.470.20">
    <property type="entry name" value="ATP-grasp fold, B domain"/>
    <property type="match status" value="1"/>
</dbReference>
<dbReference type="InterPro" id="IPR011095">
    <property type="entry name" value="Dala_Dala_lig_C"/>
</dbReference>
<organism evidence="5 6">
    <name type="scientific">Sphingorhabdus contaminans</name>
    <dbReference type="NCBI Taxonomy" id="1343899"/>
    <lineage>
        <taxon>Bacteria</taxon>
        <taxon>Pseudomonadati</taxon>
        <taxon>Pseudomonadota</taxon>
        <taxon>Alphaproteobacteria</taxon>
        <taxon>Sphingomonadales</taxon>
        <taxon>Sphingomonadaceae</taxon>
        <taxon>Sphingorhabdus</taxon>
    </lineage>
</organism>
<gene>
    <name evidence="5" type="ORF">FOM92_02290</name>
</gene>